<dbReference type="AlphaFoldDB" id="A0AAD4PH98"/>
<evidence type="ECO:0000256" key="3">
    <source>
        <dbReference type="SAM" id="SignalP"/>
    </source>
</evidence>
<dbReference type="EMBL" id="JAJJHW010003409">
    <property type="protein sequence ID" value="KAH8359484.1"/>
    <property type="molecule type" value="Genomic_DNA"/>
</dbReference>
<evidence type="ECO:0000256" key="2">
    <source>
        <dbReference type="ARBA" id="ARBA00007357"/>
    </source>
</evidence>
<feature type="signal peptide" evidence="3">
    <location>
        <begin position="1"/>
        <end position="17"/>
    </location>
</feature>
<dbReference type="PANTHER" id="PTHR11733:SF241">
    <property type="entry name" value="GH26575P-RELATED"/>
    <property type="match status" value="1"/>
</dbReference>
<sequence length="608" mass="69456">MCFKVLVVLLLTGTVSALPAAGSTDNNLLQFKEQLEQLLDTSRAPCQDFYGYVCGRSANLNQTLRRQQEQQRFQQLLKAASPVQLLDMELQLINFYKSCENNRDAAALRSSQLYKSSGGWPALEAANVTQRSNQTLNWLAVIGHFHEMGAPYFFETKISMQSNKRLVTLQPDTTRRHTMRKFEQRVGELLQGFGVEQSRAHVTSLEVLSLERSRRDIVKTERIDDQVQFSYANFKRSSFGNATLSRLDWDNYFRKLLGGKTLQPTDTVVVKQLPRLVDYMLLLQNTSMHRLLNWLWIDYLMDIAAADCQQLVDSYAADVYAHLLQRVSADRVQTTQLYAAVGRAYKAQLAGSLWIDEISEQATQRFLGQLMHMALNGDERLNAAYVELQLGRRSFYRNMEKLRRFQHKRQQPSGSVALQPLRQYAQVFDTVNGVLPQQQNLSAPLNYMLLSERFARALIAAGSSSRTPGAWRSMDSERQFAVYQNCSATLTTDRQLNANDLLLAMLAQRQSWSCYKQWLGQQTAATTARLNAQLAGGRLQLSLQRLYFIGSLLVECRESGQQQQQQQQEHRRQLQHAVLRNSVEFSEAFACRNGDALYAQQQRCKLTP</sequence>
<comment type="subcellular location">
    <subcellularLocation>
        <location evidence="1">Cell membrane</location>
        <topology evidence="1">Single-pass type II membrane protein</topology>
    </subcellularLocation>
</comment>
<evidence type="ECO:0000313" key="5">
    <source>
        <dbReference type="EMBL" id="KAH8359484.1"/>
    </source>
</evidence>
<dbReference type="PROSITE" id="PS51885">
    <property type="entry name" value="NEPRILYSIN"/>
    <property type="match status" value="1"/>
</dbReference>
<organism evidence="5 6">
    <name type="scientific">Drosophila rubida</name>
    <dbReference type="NCBI Taxonomy" id="30044"/>
    <lineage>
        <taxon>Eukaryota</taxon>
        <taxon>Metazoa</taxon>
        <taxon>Ecdysozoa</taxon>
        <taxon>Arthropoda</taxon>
        <taxon>Hexapoda</taxon>
        <taxon>Insecta</taxon>
        <taxon>Pterygota</taxon>
        <taxon>Neoptera</taxon>
        <taxon>Endopterygota</taxon>
        <taxon>Diptera</taxon>
        <taxon>Brachycera</taxon>
        <taxon>Muscomorpha</taxon>
        <taxon>Ephydroidea</taxon>
        <taxon>Drosophilidae</taxon>
        <taxon>Drosophila</taxon>
    </lineage>
</organism>
<evidence type="ECO:0000259" key="4">
    <source>
        <dbReference type="Pfam" id="PF05649"/>
    </source>
</evidence>
<dbReference type="Gene3D" id="1.10.1380.10">
    <property type="entry name" value="Neutral endopeptidase , domain2"/>
    <property type="match status" value="1"/>
</dbReference>
<dbReference type="GO" id="GO:0016485">
    <property type="term" value="P:protein processing"/>
    <property type="evidence" value="ECO:0007669"/>
    <property type="project" value="TreeGrafter"/>
</dbReference>
<keyword evidence="6" id="KW-1185">Reference proteome</keyword>
<feature type="domain" description="Peptidase M13 N-terminal" evidence="4">
    <location>
        <begin position="45"/>
        <end position="321"/>
    </location>
</feature>
<name>A0AAD4PH98_9MUSC</name>
<reference evidence="5" key="1">
    <citation type="journal article" date="2021" name="Mol. Ecol. Resour.">
        <title>Phylogenomic analyses of the genus Drosophila reveals genomic signals of climate adaptation.</title>
        <authorList>
            <person name="Li F."/>
            <person name="Rane R.V."/>
            <person name="Luria V."/>
            <person name="Xiong Z."/>
            <person name="Chen J."/>
            <person name="Li Z."/>
            <person name="Catullo R.A."/>
            <person name="Griffin P.C."/>
            <person name="Schiffer M."/>
            <person name="Pearce S."/>
            <person name="Lee S.F."/>
            <person name="McElroy K."/>
            <person name="Stocker A."/>
            <person name="Shirriffs J."/>
            <person name="Cockerell F."/>
            <person name="Coppin C."/>
            <person name="Sgro C.M."/>
            <person name="Karger A."/>
            <person name="Cain J.W."/>
            <person name="Weber J.A."/>
            <person name="Santpere G."/>
            <person name="Kirschner M.W."/>
            <person name="Hoffmann A.A."/>
            <person name="Oakeshott J.G."/>
            <person name="Zhang G."/>
        </authorList>
    </citation>
    <scope>NUCLEOTIDE SEQUENCE</scope>
    <source>
        <strain evidence="5">BGI-SZ-2011g</strain>
    </source>
</reference>
<dbReference type="InterPro" id="IPR008753">
    <property type="entry name" value="Peptidase_M13_N"/>
</dbReference>
<accession>A0AAD4PH98</accession>
<dbReference type="InterPro" id="IPR024079">
    <property type="entry name" value="MetalloPept_cat_dom_sf"/>
</dbReference>
<dbReference type="PANTHER" id="PTHR11733">
    <property type="entry name" value="ZINC METALLOPROTEASE FAMILY M13 NEPRILYSIN-RELATED"/>
    <property type="match status" value="1"/>
</dbReference>
<dbReference type="InterPro" id="IPR000718">
    <property type="entry name" value="Peptidase_M13"/>
</dbReference>
<dbReference type="SUPFAM" id="SSF55486">
    <property type="entry name" value="Metalloproteases ('zincins'), catalytic domain"/>
    <property type="match status" value="1"/>
</dbReference>
<dbReference type="GO" id="GO:0005886">
    <property type="term" value="C:plasma membrane"/>
    <property type="evidence" value="ECO:0007669"/>
    <property type="project" value="UniProtKB-SubCell"/>
</dbReference>
<comment type="similarity">
    <text evidence="2">Belongs to the peptidase M13 family.</text>
</comment>
<comment type="caution">
    <text evidence="5">The sequence shown here is derived from an EMBL/GenBank/DDBJ whole genome shotgun (WGS) entry which is preliminary data.</text>
</comment>
<feature type="chain" id="PRO_5042104050" description="Peptidase M13 N-terminal domain-containing protein" evidence="3">
    <location>
        <begin position="18"/>
        <end position="608"/>
    </location>
</feature>
<keyword evidence="3" id="KW-0732">Signal</keyword>
<dbReference type="Pfam" id="PF05649">
    <property type="entry name" value="Peptidase_M13_N"/>
    <property type="match status" value="1"/>
</dbReference>
<evidence type="ECO:0000313" key="6">
    <source>
        <dbReference type="Proteomes" id="UP001200034"/>
    </source>
</evidence>
<dbReference type="Proteomes" id="UP001200034">
    <property type="component" value="Unassembled WGS sequence"/>
</dbReference>
<dbReference type="GO" id="GO:0004222">
    <property type="term" value="F:metalloendopeptidase activity"/>
    <property type="evidence" value="ECO:0007669"/>
    <property type="project" value="InterPro"/>
</dbReference>
<dbReference type="Gene3D" id="3.40.390.10">
    <property type="entry name" value="Collagenase (Catalytic Domain)"/>
    <property type="match status" value="1"/>
</dbReference>
<protein>
    <recommendedName>
        <fullName evidence="4">Peptidase M13 N-terminal domain-containing protein</fullName>
    </recommendedName>
</protein>
<dbReference type="InterPro" id="IPR042089">
    <property type="entry name" value="Peptidase_M13_dom_2"/>
</dbReference>
<proteinExistence type="inferred from homology"/>
<evidence type="ECO:0000256" key="1">
    <source>
        <dbReference type="ARBA" id="ARBA00004401"/>
    </source>
</evidence>
<gene>
    <name evidence="5" type="ORF">KR093_006974</name>
</gene>